<reference evidence="1" key="1">
    <citation type="submission" date="2025-08" db="UniProtKB">
        <authorList>
            <consortium name="Ensembl"/>
        </authorList>
    </citation>
    <scope>IDENTIFICATION</scope>
</reference>
<dbReference type="Proteomes" id="UP000694414">
    <property type="component" value="Unplaced"/>
</dbReference>
<evidence type="ECO:0000313" key="1">
    <source>
        <dbReference type="Ensembl" id="ENSPSMP00000006400.1"/>
    </source>
</evidence>
<dbReference type="Ensembl" id="ENSPSMT00000007556.1">
    <property type="protein sequence ID" value="ENSPSMP00000006400.1"/>
    <property type="gene ID" value="ENSPSMG00000004824.1"/>
</dbReference>
<keyword evidence="2" id="KW-1185">Reference proteome</keyword>
<dbReference type="PRINTS" id="PR02045">
    <property type="entry name" value="F138DOMAIN"/>
</dbReference>
<accession>A0A8C8YN78</accession>
<organism evidence="1 2">
    <name type="scientific">Prolemur simus</name>
    <name type="common">Greater bamboo lemur</name>
    <name type="synonym">Hapalemur simus</name>
    <dbReference type="NCBI Taxonomy" id="1328070"/>
    <lineage>
        <taxon>Eukaryota</taxon>
        <taxon>Metazoa</taxon>
        <taxon>Chordata</taxon>
        <taxon>Craniata</taxon>
        <taxon>Vertebrata</taxon>
        <taxon>Euteleostomi</taxon>
        <taxon>Mammalia</taxon>
        <taxon>Eutheria</taxon>
        <taxon>Euarchontoglires</taxon>
        <taxon>Primates</taxon>
        <taxon>Strepsirrhini</taxon>
        <taxon>Lemuriformes</taxon>
        <taxon>Lemuridae</taxon>
        <taxon>Prolemur</taxon>
    </lineage>
</organism>
<dbReference type="AlphaFoldDB" id="A0A8C8YN78"/>
<reference evidence="1" key="2">
    <citation type="submission" date="2025-09" db="UniProtKB">
        <authorList>
            <consortium name="Ensembl"/>
        </authorList>
    </citation>
    <scope>IDENTIFICATION</scope>
</reference>
<name>A0A8C8YN78_PROSS</name>
<dbReference type="PANTHER" id="PTHR12138:SF162">
    <property type="entry name" value="CHROMOSOME UNDETERMINED SCAFFOLD_275, WHOLE GENOME SHOTGUN SEQUENCE"/>
    <property type="match status" value="1"/>
</dbReference>
<protein>
    <submittedName>
        <fullName evidence="1">Uncharacterized protein</fullName>
    </submittedName>
</protein>
<sequence length="75" mass="8107">YEYVLQCSGAIIAHSSLELLSSSDPPASVSQSAGITGVNHNTQPMFYVLVSEATSVFYQLNLRSCPHVWQKSSSS</sequence>
<evidence type="ECO:0000313" key="2">
    <source>
        <dbReference type="Proteomes" id="UP000694414"/>
    </source>
</evidence>
<dbReference type="PANTHER" id="PTHR12138">
    <property type="entry name" value="PRIMATE-EXPANDED PROTEIN FAMILY"/>
    <property type="match status" value="1"/>
</dbReference>
<proteinExistence type="predicted"/>